<protein>
    <submittedName>
        <fullName evidence="4">Uncharacterized protein LOC108569409</fullName>
    </submittedName>
</protein>
<dbReference type="InterPro" id="IPR006170">
    <property type="entry name" value="PBP/GOBP"/>
</dbReference>
<dbReference type="Pfam" id="PF01395">
    <property type="entry name" value="PBP_GOBP"/>
    <property type="match status" value="1"/>
</dbReference>
<dbReference type="PANTHER" id="PTHR11857">
    <property type="entry name" value="ODORANT BINDING PROTEIN-RELATED"/>
    <property type="match status" value="1"/>
</dbReference>
<dbReference type="SMART" id="SM00708">
    <property type="entry name" value="PhBP"/>
    <property type="match status" value="1"/>
</dbReference>
<dbReference type="GeneID" id="108569409"/>
<feature type="signal peptide" evidence="2">
    <location>
        <begin position="1"/>
        <end position="17"/>
    </location>
</feature>
<dbReference type="CDD" id="cd23992">
    <property type="entry name" value="PBP_GOBP"/>
    <property type="match status" value="1"/>
</dbReference>
<dbReference type="SUPFAM" id="SSF47565">
    <property type="entry name" value="Insect pheromone/odorant-binding proteins"/>
    <property type="match status" value="1"/>
</dbReference>
<gene>
    <name evidence="4" type="primary">LOC108569409</name>
</gene>
<evidence type="ECO:0000256" key="2">
    <source>
        <dbReference type="SAM" id="SignalP"/>
    </source>
</evidence>
<evidence type="ECO:0000313" key="4">
    <source>
        <dbReference type="RefSeq" id="XP_017786439.1"/>
    </source>
</evidence>
<dbReference type="Proteomes" id="UP000695000">
    <property type="component" value="Unplaced"/>
</dbReference>
<name>A0ABM1NHY9_NICVS</name>
<feature type="chain" id="PRO_5045114844" evidence="2">
    <location>
        <begin position="18"/>
        <end position="172"/>
    </location>
</feature>
<proteinExistence type="predicted"/>
<accession>A0ABM1NHY9</accession>
<evidence type="ECO:0000256" key="1">
    <source>
        <dbReference type="ARBA" id="ARBA00022729"/>
    </source>
</evidence>
<sequence length="172" mass="20096">MKTSVVLFAVLVFNVQALKLNFTSEYEPKLTQIGRECAETRNVDFKHLPRLFHIDNYPTHEELNCTMLCMIKKFNALDDDNRYRIEILKNFFSDPILQDSAEKAVKRCLPEDQKINSCKDAYDLYQCFLNKTPHHFVYLVTLEIFGKRLTRSQEAVVKNTNAGPPNRHQILL</sequence>
<dbReference type="RefSeq" id="XP_017786439.1">
    <property type="nucleotide sequence ID" value="XM_017930950.1"/>
</dbReference>
<organism evidence="3 4">
    <name type="scientific">Nicrophorus vespilloides</name>
    <name type="common">Boreal carrion beetle</name>
    <dbReference type="NCBI Taxonomy" id="110193"/>
    <lineage>
        <taxon>Eukaryota</taxon>
        <taxon>Metazoa</taxon>
        <taxon>Ecdysozoa</taxon>
        <taxon>Arthropoda</taxon>
        <taxon>Hexapoda</taxon>
        <taxon>Insecta</taxon>
        <taxon>Pterygota</taxon>
        <taxon>Neoptera</taxon>
        <taxon>Endopterygota</taxon>
        <taxon>Coleoptera</taxon>
        <taxon>Polyphaga</taxon>
        <taxon>Staphyliniformia</taxon>
        <taxon>Silphidae</taxon>
        <taxon>Nicrophorinae</taxon>
        <taxon>Nicrophorus</taxon>
    </lineage>
</organism>
<keyword evidence="3" id="KW-1185">Reference proteome</keyword>
<dbReference type="InterPro" id="IPR036728">
    <property type="entry name" value="PBP_GOBP_sf"/>
</dbReference>
<evidence type="ECO:0000313" key="3">
    <source>
        <dbReference type="Proteomes" id="UP000695000"/>
    </source>
</evidence>
<dbReference type="Gene3D" id="1.10.238.20">
    <property type="entry name" value="Pheromone/general odorant binding protein domain"/>
    <property type="match status" value="1"/>
</dbReference>
<reference evidence="4" key="1">
    <citation type="submission" date="2025-08" db="UniProtKB">
        <authorList>
            <consortium name="RefSeq"/>
        </authorList>
    </citation>
    <scope>IDENTIFICATION</scope>
    <source>
        <tissue evidence="4">Whole Larva</tissue>
    </source>
</reference>
<keyword evidence="1 2" id="KW-0732">Signal</keyword>